<dbReference type="RefSeq" id="XP_030377168.1">
    <property type="nucleotide sequence ID" value="XM_030521308.1"/>
</dbReference>
<feature type="compositionally biased region" description="Polar residues" evidence="4">
    <location>
        <begin position="1049"/>
        <end position="1058"/>
    </location>
</feature>
<dbReference type="InterPro" id="IPR036770">
    <property type="entry name" value="Ankyrin_rpt-contain_sf"/>
</dbReference>
<feature type="repeat" description="ANK" evidence="2">
    <location>
        <begin position="55"/>
        <end position="87"/>
    </location>
</feature>
<feature type="repeat" description="ANK" evidence="2">
    <location>
        <begin position="89"/>
        <end position="121"/>
    </location>
</feature>
<dbReference type="PROSITE" id="PS50012">
    <property type="entry name" value="RCC1_3"/>
    <property type="match status" value="2"/>
</dbReference>
<feature type="region of interest" description="Disordered" evidence="4">
    <location>
        <begin position="1008"/>
        <end position="1060"/>
    </location>
</feature>
<reference evidence="7" key="1">
    <citation type="submission" date="2025-08" db="UniProtKB">
        <authorList>
            <consortium name="RefSeq"/>
        </authorList>
    </citation>
    <scope>IDENTIFICATION</scope>
    <source>
        <strain evidence="7">11010-0011.00</strain>
        <tissue evidence="7">Whole body</tissue>
    </source>
</reference>
<evidence type="ECO:0000313" key="6">
    <source>
        <dbReference type="Proteomes" id="UP000504634"/>
    </source>
</evidence>
<dbReference type="CDD" id="cd18500">
    <property type="entry name" value="BACK_IBtk"/>
    <property type="match status" value="1"/>
</dbReference>
<gene>
    <name evidence="7" type="primary">LOC115626053</name>
</gene>
<dbReference type="SUPFAM" id="SSF54695">
    <property type="entry name" value="POZ domain"/>
    <property type="match status" value="2"/>
</dbReference>
<feature type="compositionally biased region" description="Polar residues" evidence="4">
    <location>
        <begin position="1029"/>
        <end position="1039"/>
    </location>
</feature>
<evidence type="ECO:0000313" key="7">
    <source>
        <dbReference type="RefSeq" id="XP_030377168.1"/>
    </source>
</evidence>
<evidence type="ECO:0000256" key="3">
    <source>
        <dbReference type="PROSITE-ProRule" id="PRU00235"/>
    </source>
</evidence>
<evidence type="ECO:0000256" key="1">
    <source>
        <dbReference type="ARBA" id="ARBA00022737"/>
    </source>
</evidence>
<dbReference type="InterPro" id="IPR000210">
    <property type="entry name" value="BTB/POZ_dom"/>
</dbReference>
<keyword evidence="6" id="KW-1185">Reference proteome</keyword>
<dbReference type="PANTHER" id="PTHR22872:SF2">
    <property type="entry name" value="INHIBITOR OF BRUTON TYROSINE KINASE"/>
    <property type="match status" value="1"/>
</dbReference>
<dbReference type="PANTHER" id="PTHR22872">
    <property type="entry name" value="BTK-BINDING PROTEIN-RELATED"/>
    <property type="match status" value="1"/>
</dbReference>
<dbReference type="InterPro" id="IPR051625">
    <property type="entry name" value="Signaling_Regulatory_Domain"/>
</dbReference>
<dbReference type="Pfam" id="PF12796">
    <property type="entry name" value="Ank_2"/>
    <property type="match status" value="1"/>
</dbReference>
<dbReference type="InterPro" id="IPR011333">
    <property type="entry name" value="SKP1/BTB/POZ_sf"/>
</dbReference>
<dbReference type="Gene3D" id="2.130.10.30">
    <property type="entry name" value="Regulator of chromosome condensation 1/beta-lactamase-inhibitor protein II"/>
    <property type="match status" value="1"/>
</dbReference>
<dbReference type="InterPro" id="IPR000408">
    <property type="entry name" value="Reg_chr_condens"/>
</dbReference>
<keyword evidence="1" id="KW-0677">Repeat</keyword>
<dbReference type="PROSITE" id="PS50297">
    <property type="entry name" value="ANK_REP_REGION"/>
    <property type="match status" value="2"/>
</dbReference>
<dbReference type="Gene3D" id="3.30.710.10">
    <property type="entry name" value="Potassium Channel Kv1.1, Chain A"/>
    <property type="match status" value="2"/>
</dbReference>
<dbReference type="InterPro" id="IPR002110">
    <property type="entry name" value="Ankyrin_rpt"/>
</dbReference>
<keyword evidence="2" id="KW-0040">ANK repeat</keyword>
<protein>
    <submittedName>
        <fullName evidence="7">Inhibitor of Bruton tyrosine kinase isoform X1</fullName>
    </submittedName>
</protein>
<dbReference type="OrthoDB" id="1893551at2759"/>
<feature type="compositionally biased region" description="Polar residues" evidence="4">
    <location>
        <begin position="1008"/>
        <end position="1020"/>
    </location>
</feature>
<evidence type="ECO:0000256" key="2">
    <source>
        <dbReference type="PROSITE-ProRule" id="PRU00023"/>
    </source>
</evidence>
<dbReference type="Gene3D" id="1.25.40.20">
    <property type="entry name" value="Ankyrin repeat-containing domain"/>
    <property type="match status" value="1"/>
</dbReference>
<accession>A0A6J2TPY2</accession>
<feature type="domain" description="BTB" evidence="5">
    <location>
        <begin position="692"/>
        <end position="755"/>
    </location>
</feature>
<dbReference type="Proteomes" id="UP000504634">
    <property type="component" value="Unplaced"/>
</dbReference>
<dbReference type="SMART" id="SM00225">
    <property type="entry name" value="BTB"/>
    <property type="match status" value="2"/>
</dbReference>
<dbReference type="PROSITE" id="PS50097">
    <property type="entry name" value="BTB"/>
    <property type="match status" value="2"/>
</dbReference>
<dbReference type="SUPFAM" id="SSF50985">
    <property type="entry name" value="RCC1/BLIP-II"/>
    <property type="match status" value="1"/>
</dbReference>
<evidence type="ECO:0000259" key="5">
    <source>
        <dbReference type="PROSITE" id="PS50097"/>
    </source>
</evidence>
<dbReference type="Pfam" id="PF00415">
    <property type="entry name" value="RCC1"/>
    <property type="match status" value="2"/>
</dbReference>
<feature type="domain" description="BTB" evidence="5">
    <location>
        <begin position="558"/>
        <end position="623"/>
    </location>
</feature>
<proteinExistence type="predicted"/>
<dbReference type="GO" id="GO:0016301">
    <property type="term" value="F:kinase activity"/>
    <property type="evidence" value="ECO:0007669"/>
    <property type="project" value="UniProtKB-KW"/>
</dbReference>
<name>A0A6J2TPY2_DROLE</name>
<organism evidence="6 7">
    <name type="scientific">Drosophila lebanonensis</name>
    <name type="common">Fruit fly</name>
    <name type="synonym">Scaptodrosophila lebanonensis</name>
    <dbReference type="NCBI Taxonomy" id="7225"/>
    <lineage>
        <taxon>Eukaryota</taxon>
        <taxon>Metazoa</taxon>
        <taxon>Ecdysozoa</taxon>
        <taxon>Arthropoda</taxon>
        <taxon>Hexapoda</taxon>
        <taxon>Insecta</taxon>
        <taxon>Pterygota</taxon>
        <taxon>Neoptera</taxon>
        <taxon>Endopterygota</taxon>
        <taxon>Diptera</taxon>
        <taxon>Brachycera</taxon>
        <taxon>Muscomorpha</taxon>
        <taxon>Ephydroidea</taxon>
        <taxon>Drosophilidae</taxon>
        <taxon>Scaptodrosophila</taxon>
    </lineage>
</organism>
<dbReference type="InterPro" id="IPR009091">
    <property type="entry name" value="RCC1/BLIP-II"/>
</dbReference>
<keyword evidence="7" id="KW-0418">Kinase</keyword>
<feature type="repeat" description="RCC1" evidence="3">
    <location>
        <begin position="198"/>
        <end position="252"/>
    </location>
</feature>
<dbReference type="PROSITE" id="PS50088">
    <property type="entry name" value="ANK_REPEAT"/>
    <property type="match status" value="2"/>
</dbReference>
<dbReference type="SMART" id="SM00248">
    <property type="entry name" value="ANK"/>
    <property type="match status" value="2"/>
</dbReference>
<dbReference type="AlphaFoldDB" id="A0A6J2TPY2"/>
<dbReference type="Pfam" id="PF00651">
    <property type="entry name" value="BTB"/>
    <property type="match status" value="2"/>
</dbReference>
<evidence type="ECO:0000256" key="4">
    <source>
        <dbReference type="SAM" id="MobiDB-lite"/>
    </source>
</evidence>
<dbReference type="SUPFAM" id="SSF48403">
    <property type="entry name" value="Ankyrin repeat"/>
    <property type="match status" value="1"/>
</dbReference>
<sequence length="1198" mass="136706">MSLKAYEYDCTAKCHLHHHGNTITAALTKRSINDNKLATFLARTCCNFCNILDDLGRSAVHMSASVGRYLILEWLINQGAFINGKDFESGSSPLHRALYYGSIDCAVLLMRYGASLELLDEDTRCPLQAICRKSDVDFTTDSQNEALVWGSNKNYNIGIGNDQNTHAPQAVDFFRKAKIWIEKIALGAYHSLFLDKKGHLYAVGHGKGGRLGIGMENSLLAPKRVRVPLKNSDERIICISASRQHSLLLTSHSIVFACGVNTDHQLGVRDAGENLTQFKEVVALRDKGVTSLLSVIACDQHSIAYSTKSIYVWGANHGQFGISPNTKTVSIPTLMKIPDRMTIRFVEANNSATVVYVETKLIILFYNDKSRTIKTPNYEGLKSISIAGGNIKSCTKGSAAALKLMMLTETNVLFLWYEQTQLFYRCNFSPIRLPEINKILFKSNQLLVLSQDGCVYRGKSSQIALSSDLNEMSKPNRDVWQNNDQNRTELSRDHMIRIELHRVPNIDRAVDIFCDEGFASFAVLQEANMKYFRKPKLPHKELNFKKLYHDTSDSDSVHDVVFHVDGESFAAHKFIIYAFSPGLRELIKSYLNKDIYLNIEHLTCKMFELMLKYIYTYYFPTEEDIDILMLSLGPKNPQNRIAACQMFYEQLNNFQLSDLAKYVHCYIKEMVFRPFPRIRFNRLRRTDFPELYDLRIKCEGGDILEAHKCILVARLEYFEMMFMHSWAERTTVDFSAVPKEYMEPILDYLYSADIESFCKQNYTETFLYNMTTICDQYFIESLQYVCESLILDKISIRKCGEMLDFAAMYNCKLLKQGCLDFICQNLARVLCYRSIEQCESSTLKCLNDHYRQMFHKVFDYRHITPFSEAIEDELLLSFVDGHEVDLDYRIDQESISKEAGTHKHKELKQKLGSRHYEQQAISSMMKSLSFAVNTAQQDLGDPAQTCSLNDSKNWSRVIDKKEMKRKLAETALKLNNTLQQEEQPAPNFVVMSDKTPIKETTPTSIELFEKNTSMEPSTPLSKGYDLDLTSLTPQTQKLSQKQRKRLSSETKSGTSTSWRAEPALVEQPTTPVAVPNAWGIPTSPSNSFTEPFHSPPTGSIGDPGSFANMMRSSLPTSQVSPATTECSNSFSKILADERKQRSSYERMRNKSLAHTQIEETAIAELREFYNVDNIDDETITIQRKSMPRSINFSTWLNH</sequence>
<feature type="repeat" description="RCC1" evidence="3">
    <location>
        <begin position="144"/>
        <end position="197"/>
    </location>
</feature>
<dbReference type="GeneID" id="115626053"/>
<keyword evidence="7" id="KW-0808">Transferase</keyword>